<dbReference type="OrthoDB" id="10062876at2759"/>
<evidence type="ECO:0008006" key="4">
    <source>
        <dbReference type="Google" id="ProtNLM"/>
    </source>
</evidence>
<keyword evidence="3" id="KW-1185">Reference proteome</keyword>
<accession>A0A4P9Y223</accession>
<evidence type="ECO:0000313" key="3">
    <source>
        <dbReference type="Proteomes" id="UP000267251"/>
    </source>
</evidence>
<gene>
    <name evidence="2" type="ORF">BJ684DRAFT_21336</name>
</gene>
<dbReference type="Proteomes" id="UP000267251">
    <property type="component" value="Unassembled WGS sequence"/>
</dbReference>
<dbReference type="InterPro" id="IPR050598">
    <property type="entry name" value="AminoAcid_Transporter"/>
</dbReference>
<evidence type="ECO:0000256" key="1">
    <source>
        <dbReference type="SAM" id="Phobius"/>
    </source>
</evidence>
<evidence type="ECO:0000313" key="2">
    <source>
        <dbReference type="EMBL" id="RKP12101.1"/>
    </source>
</evidence>
<organism evidence="2 3">
    <name type="scientific">Piptocephalis cylindrospora</name>
    <dbReference type="NCBI Taxonomy" id="1907219"/>
    <lineage>
        <taxon>Eukaryota</taxon>
        <taxon>Fungi</taxon>
        <taxon>Fungi incertae sedis</taxon>
        <taxon>Zoopagomycota</taxon>
        <taxon>Zoopagomycotina</taxon>
        <taxon>Zoopagomycetes</taxon>
        <taxon>Zoopagales</taxon>
        <taxon>Piptocephalidaceae</taxon>
        <taxon>Piptocephalis</taxon>
    </lineage>
</organism>
<dbReference type="AlphaFoldDB" id="A0A4P9Y223"/>
<protein>
    <recommendedName>
        <fullName evidence="4">Amino acid/polyamine transporter I</fullName>
    </recommendedName>
</protein>
<name>A0A4P9Y223_9FUNG</name>
<keyword evidence="1" id="KW-1133">Transmembrane helix</keyword>
<sequence length="128" mass="14627">MINLAFVTIVSCLWTLVGDFAKLVNIYAFILWTFYFATVLGLIVLRWKAPTRDRPFRVWLPCAFLFVLVSGYVVVAPLAAAGNLVVQYVLCILGCLCAVPIWYFRVKRPSQMQEWKKSDETTVTNEKV</sequence>
<proteinExistence type="predicted"/>
<feature type="transmembrane region" description="Helical" evidence="1">
    <location>
        <begin position="85"/>
        <end position="104"/>
    </location>
</feature>
<dbReference type="PANTHER" id="PTHR11785:SF512">
    <property type="entry name" value="SOBREMESA, ISOFORM B"/>
    <property type="match status" value="1"/>
</dbReference>
<keyword evidence="1" id="KW-0472">Membrane</keyword>
<dbReference type="GO" id="GO:0015179">
    <property type="term" value="F:L-amino acid transmembrane transporter activity"/>
    <property type="evidence" value="ECO:0007669"/>
    <property type="project" value="TreeGrafter"/>
</dbReference>
<feature type="transmembrane region" description="Helical" evidence="1">
    <location>
        <begin position="58"/>
        <end position="79"/>
    </location>
</feature>
<reference evidence="3" key="1">
    <citation type="journal article" date="2018" name="Nat. Microbiol.">
        <title>Leveraging single-cell genomics to expand the fungal tree of life.</title>
        <authorList>
            <person name="Ahrendt S.R."/>
            <person name="Quandt C.A."/>
            <person name="Ciobanu D."/>
            <person name="Clum A."/>
            <person name="Salamov A."/>
            <person name="Andreopoulos B."/>
            <person name="Cheng J.F."/>
            <person name="Woyke T."/>
            <person name="Pelin A."/>
            <person name="Henrissat B."/>
            <person name="Reynolds N.K."/>
            <person name="Benny G.L."/>
            <person name="Smith M.E."/>
            <person name="James T.Y."/>
            <person name="Grigoriev I.V."/>
        </authorList>
    </citation>
    <scope>NUCLEOTIDE SEQUENCE [LARGE SCALE GENOMIC DNA]</scope>
</reference>
<dbReference type="PANTHER" id="PTHR11785">
    <property type="entry name" value="AMINO ACID TRANSPORTER"/>
    <property type="match status" value="1"/>
</dbReference>
<feature type="transmembrane region" description="Helical" evidence="1">
    <location>
        <begin position="28"/>
        <end position="46"/>
    </location>
</feature>
<dbReference type="EMBL" id="KZ988481">
    <property type="protein sequence ID" value="RKP12101.1"/>
    <property type="molecule type" value="Genomic_DNA"/>
</dbReference>
<dbReference type="Gene3D" id="1.20.1740.10">
    <property type="entry name" value="Amino acid/polyamine transporter I"/>
    <property type="match status" value="1"/>
</dbReference>
<keyword evidence="1" id="KW-0812">Transmembrane</keyword>